<name>A0AAD8PH42_BABGI</name>
<gene>
    <name evidence="1" type="ORF">BgAZ_109630</name>
</gene>
<accession>A0AAD8PH42</accession>
<protein>
    <submittedName>
        <fullName evidence="1">Uncharacterized protein</fullName>
    </submittedName>
</protein>
<proteinExistence type="predicted"/>
<dbReference type="EMBL" id="JAVEPI010000001">
    <property type="protein sequence ID" value="KAK1445057.1"/>
    <property type="molecule type" value="Genomic_DNA"/>
</dbReference>
<dbReference type="AlphaFoldDB" id="A0AAD8PH42"/>
<evidence type="ECO:0000313" key="2">
    <source>
        <dbReference type="Proteomes" id="UP001230268"/>
    </source>
</evidence>
<evidence type="ECO:0000313" key="1">
    <source>
        <dbReference type="EMBL" id="KAK1445057.1"/>
    </source>
</evidence>
<sequence length="686" mass="77481">MEVVERKAVSAVDVRRRQQLPRRPVFVHEDVISRLQTCERKKEFIKGSGLRYLLDSLNTHCHQFNPPKLVEALRLISDNQLFDRRSIYNLFDAIARNLLYFAPSQHRTIIDSISKCMVYTVQNITSLENEKCDRAMRELSSLLCRDGELGIDKPQETSVKGRNPVDMAIGDKQYSDAITTTEEAVISLEHANGHHIPLSEINHLHLDILCKIAHYYSDHGGNSLEHLITRGLCLKNMLRLSCHFNTSHYDLIPSALSLSDGIIVFLSKGELEDMNEVFQGHFLNLANTIKDTIAIALIERLPVVRNEFPVARYDKDDYMSLSSALRLAQLESIGQLKSSYIRGDTTLLQMIIDDIINAVKVTSHEEPGVLNLELQNFIADIITIADKLACIHKLFSPFVSNNVDSYVRFECNIAAINGFLHLFDMNGQINRNYQRAVESVEEYMLDASAALMDNVGYGVVGLNSKTICHLICIMEGQIEDGTGSLTLDQHSFLNAAFSVLYKQPELLDTSDVLYAIERCYQRFGYIHHYAVRIMINHVLSRHITTCSDALVAANVHALCFTIPYNIVSSVTYRNINRMLGFLVAHESAYRAFTGMIYNIANYGGLHSTKGVPSAPLLRNSVATDIQRNKKDRGPIERCVASSYSNSAMSAPKRRRIPPCMTYIHQGRGGTYLFRLWQLMQKTLLKG</sequence>
<keyword evidence="2" id="KW-1185">Reference proteome</keyword>
<dbReference type="Proteomes" id="UP001230268">
    <property type="component" value="Unassembled WGS sequence"/>
</dbReference>
<comment type="caution">
    <text evidence="1">The sequence shown here is derived from an EMBL/GenBank/DDBJ whole genome shotgun (WGS) entry which is preliminary data.</text>
</comment>
<organism evidence="1 2">
    <name type="scientific">Babesia gibsoni</name>
    <dbReference type="NCBI Taxonomy" id="33632"/>
    <lineage>
        <taxon>Eukaryota</taxon>
        <taxon>Sar</taxon>
        <taxon>Alveolata</taxon>
        <taxon>Apicomplexa</taxon>
        <taxon>Aconoidasida</taxon>
        <taxon>Piroplasmida</taxon>
        <taxon>Babesiidae</taxon>
        <taxon>Babesia</taxon>
    </lineage>
</organism>
<reference evidence="1" key="1">
    <citation type="submission" date="2023-08" db="EMBL/GenBank/DDBJ databases">
        <title>Draft sequence of the Babesia gibsoni genome.</title>
        <authorList>
            <person name="Yamagishi J.Y."/>
            <person name="Xuan X.X."/>
        </authorList>
    </citation>
    <scope>NUCLEOTIDE SEQUENCE</scope>
    <source>
        <strain evidence="1">Azabu</strain>
    </source>
</reference>